<sequence>MKAKRGKHKTDFENEIFSLPVATNISPVTSKGKLYDDEIASYEKTCASIASDLHKEQLKSKQDLEMEKSIHSLTISWKKNYIFDKLIQPENGIDGMTCAFAQMAFKRLHEVLERAMKKQLPGGKFFEPTQELFDQSKSAIPHNKLPERVFDTGEGVGSERKSENVPLFVEKRVVHTFEDEKWNG</sequence>
<dbReference type="AlphaFoldDB" id="A0A6J8BSG1"/>
<evidence type="ECO:0000313" key="2">
    <source>
        <dbReference type="Proteomes" id="UP000507470"/>
    </source>
</evidence>
<organism evidence="1 2">
    <name type="scientific">Mytilus coruscus</name>
    <name type="common">Sea mussel</name>
    <dbReference type="NCBI Taxonomy" id="42192"/>
    <lineage>
        <taxon>Eukaryota</taxon>
        <taxon>Metazoa</taxon>
        <taxon>Spiralia</taxon>
        <taxon>Lophotrochozoa</taxon>
        <taxon>Mollusca</taxon>
        <taxon>Bivalvia</taxon>
        <taxon>Autobranchia</taxon>
        <taxon>Pteriomorphia</taxon>
        <taxon>Mytilida</taxon>
        <taxon>Mytiloidea</taxon>
        <taxon>Mytilidae</taxon>
        <taxon>Mytilinae</taxon>
        <taxon>Mytilus</taxon>
    </lineage>
</organism>
<gene>
    <name evidence="1" type="ORF">MCOR_20828</name>
</gene>
<reference evidence="1 2" key="1">
    <citation type="submission" date="2020-06" db="EMBL/GenBank/DDBJ databases">
        <authorList>
            <person name="Li R."/>
            <person name="Bekaert M."/>
        </authorList>
    </citation>
    <scope>NUCLEOTIDE SEQUENCE [LARGE SCALE GENOMIC DNA]</scope>
    <source>
        <strain evidence="2">wild</strain>
    </source>
</reference>
<protein>
    <submittedName>
        <fullName evidence="1">Uncharacterized protein</fullName>
    </submittedName>
</protein>
<dbReference type="Proteomes" id="UP000507470">
    <property type="component" value="Unassembled WGS sequence"/>
</dbReference>
<accession>A0A6J8BSG1</accession>
<dbReference type="OrthoDB" id="10548096at2759"/>
<name>A0A6J8BSG1_MYTCO</name>
<evidence type="ECO:0000313" key="1">
    <source>
        <dbReference type="EMBL" id="CAC5385267.1"/>
    </source>
</evidence>
<proteinExistence type="predicted"/>
<dbReference type="EMBL" id="CACVKT020003692">
    <property type="protein sequence ID" value="CAC5385267.1"/>
    <property type="molecule type" value="Genomic_DNA"/>
</dbReference>
<keyword evidence="2" id="KW-1185">Reference proteome</keyword>